<proteinExistence type="predicted"/>
<dbReference type="EMBL" id="CP056070">
    <property type="protein sequence ID" value="UKK01471.2"/>
    <property type="molecule type" value="Genomic_DNA"/>
</dbReference>
<name>A0A976MBY0_THEOR</name>
<protein>
    <submittedName>
        <fullName evidence="1">Uncharacterized protein</fullName>
    </submittedName>
</protein>
<organism evidence="1 2">
    <name type="scientific">Theileria orientalis</name>
    <dbReference type="NCBI Taxonomy" id="68886"/>
    <lineage>
        <taxon>Eukaryota</taxon>
        <taxon>Sar</taxon>
        <taxon>Alveolata</taxon>
        <taxon>Apicomplexa</taxon>
        <taxon>Aconoidasida</taxon>
        <taxon>Piroplasmida</taxon>
        <taxon>Theileriidae</taxon>
        <taxon>Theileria</taxon>
    </lineage>
</organism>
<evidence type="ECO:0000313" key="2">
    <source>
        <dbReference type="Proteomes" id="UP000244811"/>
    </source>
</evidence>
<accession>A0A976MBY0</accession>
<evidence type="ECO:0000313" key="1">
    <source>
        <dbReference type="EMBL" id="UKK01471.2"/>
    </source>
</evidence>
<reference evidence="1" key="1">
    <citation type="submission" date="2022-07" db="EMBL/GenBank/DDBJ databases">
        <title>Evaluation of T. orientalis genome assembly methods using nanopore sequencing and analysis of variation between genomes.</title>
        <authorList>
            <person name="Yam J."/>
            <person name="Micallef M.L."/>
            <person name="Liu M."/>
            <person name="Djordjevic S.P."/>
            <person name="Bogema D.R."/>
            <person name="Jenkins C."/>
        </authorList>
    </citation>
    <scope>NUCLEOTIDE SEQUENCE</scope>
    <source>
        <strain evidence="1">Goon Nure</strain>
    </source>
</reference>
<dbReference type="AlphaFoldDB" id="A0A976MBY0"/>
<sequence>MHLNALLRRKAEYDKTNLNVQDYLEGDVNMNLNNVESYEEFGQIRVDVAKRSRSYGRSSKQFRIFDSSHNISQILKFLPFYERLGLRVVNSKWNLSFYFSECWESLDYRFFDLASHEFYLSNFKRFIAKVKKLDICINQISQLNKLICSSHSPDLKCVNSISDSNSESGSDCTIDVLDIIETDNECQSDTDFGILNPCSNDSSDKYCDVDTNENTAEHLKSILKTLRNLGNLQISDISNSHNNIFIRVHPTIIKFIESQVFSTNSPRSSDLRSRCLTYSLIRDSDLVDSYFHPCGLHTLVIDAPIDVHFILQIAPFVKNIRNLVISRIRDHSSICSVVAEILEHIPRNQLLSLQIGRTIFNDSDRDVVFSSSANARRFNRLNYAYKYFGTTNLEEGDEIISVLLSNQIDSLRIIILDDIEISLPAYRQIRIFKNLSYSKIYTWSNVSNLFSLDAF</sequence>
<gene>
    <name evidence="1" type="ORF">MACK_002285</name>
</gene>
<dbReference type="Proteomes" id="UP000244811">
    <property type="component" value="Chromosome 3"/>
</dbReference>